<dbReference type="EMBL" id="BAAASG010000008">
    <property type="protein sequence ID" value="GAA2492319.1"/>
    <property type="molecule type" value="Genomic_DNA"/>
</dbReference>
<keyword evidence="1" id="KW-0560">Oxidoreductase</keyword>
<dbReference type="PANTHER" id="PTHR35176:SF6">
    <property type="entry name" value="HEME OXYGENASE HI_0854-RELATED"/>
    <property type="match status" value="1"/>
</dbReference>
<reference evidence="4" key="1">
    <citation type="journal article" date="2019" name="Int. J. Syst. Evol. Microbiol.">
        <title>The Global Catalogue of Microorganisms (GCM) 10K type strain sequencing project: providing services to taxonomists for standard genome sequencing and annotation.</title>
        <authorList>
            <consortium name="The Broad Institute Genomics Platform"/>
            <consortium name="The Broad Institute Genome Sequencing Center for Infectious Disease"/>
            <person name="Wu L."/>
            <person name="Ma J."/>
        </authorList>
    </citation>
    <scope>NUCLEOTIDE SEQUENCE [LARGE SCALE GENOMIC DNA]</scope>
    <source>
        <strain evidence="4">JCM 4395</strain>
    </source>
</reference>
<dbReference type="Gene3D" id="2.30.110.10">
    <property type="entry name" value="Electron Transport, Fmn-binding Protein, Chain A"/>
    <property type="match status" value="1"/>
</dbReference>
<dbReference type="RefSeq" id="WP_344401243.1">
    <property type="nucleotide sequence ID" value="NZ_BAAASG010000008.1"/>
</dbReference>
<evidence type="ECO:0000259" key="2">
    <source>
        <dbReference type="Pfam" id="PF01243"/>
    </source>
</evidence>
<proteinExistence type="predicted"/>
<dbReference type="Pfam" id="PF01243">
    <property type="entry name" value="PNPOx_N"/>
    <property type="match status" value="1"/>
</dbReference>
<feature type="domain" description="Pyridoxamine 5'-phosphate oxidase N-terminal" evidence="2">
    <location>
        <begin position="6"/>
        <end position="134"/>
    </location>
</feature>
<evidence type="ECO:0000313" key="3">
    <source>
        <dbReference type="EMBL" id="GAA2492319.1"/>
    </source>
</evidence>
<dbReference type="InterPro" id="IPR012349">
    <property type="entry name" value="Split_barrel_FMN-bd"/>
</dbReference>
<keyword evidence="4" id="KW-1185">Reference proteome</keyword>
<dbReference type="PANTHER" id="PTHR35176">
    <property type="entry name" value="HEME OXYGENASE HI_0854-RELATED"/>
    <property type="match status" value="1"/>
</dbReference>
<gene>
    <name evidence="3" type="ORF">GCM10010276_34880</name>
</gene>
<dbReference type="SUPFAM" id="SSF50475">
    <property type="entry name" value="FMN-binding split barrel"/>
    <property type="match status" value="1"/>
</dbReference>
<accession>A0ABP5Z4J4</accession>
<evidence type="ECO:0000256" key="1">
    <source>
        <dbReference type="ARBA" id="ARBA00023002"/>
    </source>
</evidence>
<evidence type="ECO:0000313" key="4">
    <source>
        <dbReference type="Proteomes" id="UP001501777"/>
    </source>
</evidence>
<comment type="caution">
    <text evidence="3">The sequence shown here is derived from an EMBL/GenBank/DDBJ whole genome shotgun (WGS) entry which is preliminary data.</text>
</comment>
<dbReference type="InterPro" id="IPR052019">
    <property type="entry name" value="F420H2_bilvrd_red/Heme_oxyg"/>
</dbReference>
<dbReference type="InterPro" id="IPR011576">
    <property type="entry name" value="Pyridox_Oxase_N"/>
</dbReference>
<sequence>MALSREEREGFLAEPQVAALGVAAGDDRGPLVVPIWYAYERGGLPWILTGTNSRKMALIRAAGRFSLMVQRTEPTTRYVSVEGPVAEVAEGSGALHREMAARYLSGAALDEFVAFAEAELSDHVVVRMRPEHWFAADLGTTG</sequence>
<dbReference type="Proteomes" id="UP001501777">
    <property type="component" value="Unassembled WGS sequence"/>
</dbReference>
<name>A0ABP5Z4J4_STRLO</name>
<organism evidence="3 4">
    <name type="scientific">Streptomyces longisporus</name>
    <dbReference type="NCBI Taxonomy" id="1948"/>
    <lineage>
        <taxon>Bacteria</taxon>
        <taxon>Bacillati</taxon>
        <taxon>Actinomycetota</taxon>
        <taxon>Actinomycetes</taxon>
        <taxon>Kitasatosporales</taxon>
        <taxon>Streptomycetaceae</taxon>
        <taxon>Streptomyces</taxon>
    </lineage>
</organism>
<protein>
    <submittedName>
        <fullName evidence="3">Pyridoxamine 5'-phosphate oxidase family protein</fullName>
    </submittedName>
</protein>